<gene>
    <name evidence="2" type="ORF">AB675_9503</name>
</gene>
<evidence type="ECO:0000256" key="1">
    <source>
        <dbReference type="SAM" id="MobiDB-lite"/>
    </source>
</evidence>
<sequence>MDDHGDNNLTESQALPPLPDNDIDKEASDGVNDCTGGLYNGTPLVRKEPDHKICTKIRRCIVTGRNCLEDPTHPNYKAKTEIWAAEDDKRREKHVAQAKEYEDLVLLKYLEHQNAEVSRGREAENSVPLKAQDPAAEHQSTKNTSHWWLDYNKPWPRDPNTVLQGPKKRSVDTVVDTEALNGSSSITVKKHKSGDTDMRPPLGTLAKDWENATHAALHTEDWNRLVLERPPPMCDLLDNVCGTNLMSRGYNGSTDKDGRIIWPNRRNSYPELPNSMPVLANAGVALDPFALSRSRCLTTTTSKGLPSWATGWAEDTYSGAAKVPSAINAHAARNANGRVILSSASNVARTTLEPTDQVGQANTFINPASPKQSIPGSISDAPLCSGENRDEKRWEVENGPGQLVTWPEIVSGGEDEGEAGQNKVKRDWTHVNDEGKQMDIGAGWELM</sequence>
<evidence type="ECO:0000313" key="2">
    <source>
        <dbReference type="EMBL" id="KPI42226.1"/>
    </source>
</evidence>
<protein>
    <submittedName>
        <fullName evidence="2">Uncharacterized protein</fullName>
    </submittedName>
</protein>
<dbReference type="RefSeq" id="XP_018002189.1">
    <property type="nucleotide sequence ID" value="XM_018150043.1"/>
</dbReference>
<organism evidence="2 3">
    <name type="scientific">Cyphellophora attinorum</name>
    <dbReference type="NCBI Taxonomy" id="1664694"/>
    <lineage>
        <taxon>Eukaryota</taxon>
        <taxon>Fungi</taxon>
        <taxon>Dikarya</taxon>
        <taxon>Ascomycota</taxon>
        <taxon>Pezizomycotina</taxon>
        <taxon>Eurotiomycetes</taxon>
        <taxon>Chaetothyriomycetidae</taxon>
        <taxon>Chaetothyriales</taxon>
        <taxon>Cyphellophoraceae</taxon>
        <taxon>Cyphellophora</taxon>
    </lineage>
</organism>
<reference evidence="2 3" key="1">
    <citation type="submission" date="2015-06" db="EMBL/GenBank/DDBJ databases">
        <title>Draft genome of the ant-associated black yeast Phialophora attae CBS 131958.</title>
        <authorList>
            <person name="Moreno L.F."/>
            <person name="Stielow B.J."/>
            <person name="de Hoog S."/>
            <person name="Vicente V.A."/>
            <person name="Weiss V.A."/>
            <person name="de Vries M."/>
            <person name="Cruz L.M."/>
            <person name="Souza E.M."/>
        </authorList>
    </citation>
    <scope>NUCLEOTIDE SEQUENCE [LARGE SCALE GENOMIC DNA]</scope>
    <source>
        <strain evidence="2 3">CBS 131958</strain>
    </source>
</reference>
<feature type="compositionally biased region" description="Polar residues" evidence="1">
    <location>
        <begin position="367"/>
        <end position="376"/>
    </location>
</feature>
<proteinExistence type="predicted"/>
<keyword evidence="3" id="KW-1185">Reference proteome</keyword>
<dbReference type="Proteomes" id="UP000038010">
    <property type="component" value="Unassembled WGS sequence"/>
</dbReference>
<feature type="region of interest" description="Disordered" evidence="1">
    <location>
        <begin position="1"/>
        <end position="29"/>
    </location>
</feature>
<dbReference type="GeneID" id="28741923"/>
<comment type="caution">
    <text evidence="2">The sequence shown here is derived from an EMBL/GenBank/DDBJ whole genome shotgun (WGS) entry which is preliminary data.</text>
</comment>
<dbReference type="EMBL" id="LFJN01000007">
    <property type="protein sequence ID" value="KPI42226.1"/>
    <property type="molecule type" value="Genomic_DNA"/>
</dbReference>
<evidence type="ECO:0000313" key="3">
    <source>
        <dbReference type="Proteomes" id="UP000038010"/>
    </source>
</evidence>
<dbReference type="AlphaFoldDB" id="A0A0N1H780"/>
<feature type="region of interest" description="Disordered" evidence="1">
    <location>
        <begin position="367"/>
        <end position="388"/>
    </location>
</feature>
<feature type="region of interest" description="Disordered" evidence="1">
    <location>
        <begin position="117"/>
        <end position="143"/>
    </location>
</feature>
<name>A0A0N1H780_9EURO</name>
<accession>A0A0N1H780</accession>
<dbReference type="VEuPathDB" id="FungiDB:AB675_9503"/>